<evidence type="ECO:0000313" key="4">
    <source>
        <dbReference type="Proteomes" id="UP000320475"/>
    </source>
</evidence>
<dbReference type="VEuPathDB" id="FungiDB:SeMB42_g04805"/>
<organism evidence="3 4">
    <name type="scientific">Synchytrium endobioticum</name>
    <dbReference type="NCBI Taxonomy" id="286115"/>
    <lineage>
        <taxon>Eukaryota</taxon>
        <taxon>Fungi</taxon>
        <taxon>Fungi incertae sedis</taxon>
        <taxon>Chytridiomycota</taxon>
        <taxon>Chytridiomycota incertae sedis</taxon>
        <taxon>Chytridiomycetes</taxon>
        <taxon>Synchytriales</taxon>
        <taxon>Synchytriaceae</taxon>
        <taxon>Synchytrium</taxon>
    </lineage>
</organism>
<feature type="compositionally biased region" description="Basic and acidic residues" evidence="2">
    <location>
        <begin position="226"/>
        <end position="241"/>
    </location>
</feature>
<proteinExistence type="predicted"/>
<accession>A0A507D3Y2</accession>
<feature type="region of interest" description="Disordered" evidence="2">
    <location>
        <begin position="1"/>
        <end position="26"/>
    </location>
</feature>
<comment type="caution">
    <text evidence="3">The sequence shown here is derived from an EMBL/GenBank/DDBJ whole genome shotgun (WGS) entry which is preliminary data.</text>
</comment>
<evidence type="ECO:0000256" key="2">
    <source>
        <dbReference type="SAM" id="MobiDB-lite"/>
    </source>
</evidence>
<dbReference type="AlphaFoldDB" id="A0A507D3Y2"/>
<dbReference type="EMBL" id="QEAM01000120">
    <property type="protein sequence ID" value="TPX45968.1"/>
    <property type="molecule type" value="Genomic_DNA"/>
</dbReference>
<name>A0A507D3Y2_9FUNG</name>
<feature type="compositionally biased region" description="Basic and acidic residues" evidence="2">
    <location>
        <begin position="147"/>
        <end position="162"/>
    </location>
</feature>
<feature type="compositionally biased region" description="Basic residues" evidence="2">
    <location>
        <begin position="1"/>
        <end position="11"/>
    </location>
</feature>
<sequence>MATSASKRRGGKKAESSHNGDSEEDLEIVSVLASKKGRQKAEQAKKQLDEECQNIQRQLLQAGRDFVTRHTNEVDQITRRHTQRMEELHEERNDLLKKISSESDKLMNTYTLSTETITKNRDAEKSLLQELVLILKDSFSDIVRQMDQEAAKESPSHTDNKTSTRKKNQPADTPTKTPKYPNKSITVNPPPVSNHDGNPTMNARKRRGGAATGTENDGNDLEGEEQDVRERQVQRRRKADF</sequence>
<evidence type="ECO:0000313" key="3">
    <source>
        <dbReference type="EMBL" id="TPX45968.1"/>
    </source>
</evidence>
<dbReference type="Proteomes" id="UP000320475">
    <property type="component" value="Unassembled WGS sequence"/>
</dbReference>
<protein>
    <submittedName>
        <fullName evidence="3">Uncharacterized protein</fullName>
    </submittedName>
</protein>
<keyword evidence="1" id="KW-0175">Coiled coil</keyword>
<feature type="region of interest" description="Disordered" evidence="2">
    <location>
        <begin position="147"/>
        <end position="241"/>
    </location>
</feature>
<reference evidence="3 4" key="1">
    <citation type="journal article" date="2019" name="Sci. Rep.">
        <title>Comparative genomics of chytrid fungi reveal insights into the obligate biotrophic and pathogenic lifestyle of Synchytrium endobioticum.</title>
        <authorList>
            <person name="van de Vossenberg B.T.L.H."/>
            <person name="Warris S."/>
            <person name="Nguyen H.D.T."/>
            <person name="van Gent-Pelzer M.P.E."/>
            <person name="Joly D.L."/>
            <person name="van de Geest H.C."/>
            <person name="Bonants P.J.M."/>
            <person name="Smith D.S."/>
            <person name="Levesque C.A."/>
            <person name="van der Lee T.A.J."/>
        </authorList>
    </citation>
    <scope>NUCLEOTIDE SEQUENCE [LARGE SCALE GENOMIC DNA]</scope>
    <source>
        <strain evidence="3 4">LEV6574</strain>
    </source>
</reference>
<evidence type="ECO:0000256" key="1">
    <source>
        <dbReference type="SAM" id="Coils"/>
    </source>
</evidence>
<feature type="compositionally biased region" description="Basic and acidic residues" evidence="2">
    <location>
        <begin position="12"/>
        <end position="21"/>
    </location>
</feature>
<gene>
    <name evidence="3" type="ORF">SeLEV6574_g03524</name>
</gene>
<feature type="coiled-coil region" evidence="1">
    <location>
        <begin position="38"/>
        <end position="105"/>
    </location>
</feature>